<gene>
    <name evidence="2" type="ORF">FRZ54_16325</name>
</gene>
<keyword evidence="2" id="KW-0378">Hydrolase</keyword>
<evidence type="ECO:0000259" key="1">
    <source>
        <dbReference type="Pfam" id="PF14587"/>
    </source>
</evidence>
<feature type="domain" description="Endo-beta-1,6-galactanase-like" evidence="1">
    <location>
        <begin position="30"/>
        <end position="385"/>
    </location>
</feature>
<dbReference type="Proteomes" id="UP000321479">
    <property type="component" value="Chromosome"/>
</dbReference>
<organism evidence="2 3">
    <name type="scientific">Mucilaginibacter ginsenosidivorans</name>
    <dbReference type="NCBI Taxonomy" id="398053"/>
    <lineage>
        <taxon>Bacteria</taxon>
        <taxon>Pseudomonadati</taxon>
        <taxon>Bacteroidota</taxon>
        <taxon>Sphingobacteriia</taxon>
        <taxon>Sphingobacteriales</taxon>
        <taxon>Sphingobacteriaceae</taxon>
        <taxon>Mucilaginibacter</taxon>
    </lineage>
</organism>
<dbReference type="Pfam" id="PF14587">
    <property type="entry name" value="Glyco_hydr_30_2"/>
    <property type="match status" value="1"/>
</dbReference>
<name>A0A5B8UZ93_9SPHI</name>
<dbReference type="EMBL" id="CP042436">
    <property type="protein sequence ID" value="QEC64075.1"/>
    <property type="molecule type" value="Genomic_DNA"/>
</dbReference>
<dbReference type="Gene3D" id="3.20.20.80">
    <property type="entry name" value="Glycosidases"/>
    <property type="match status" value="1"/>
</dbReference>
<dbReference type="RefSeq" id="WP_147032648.1">
    <property type="nucleotide sequence ID" value="NZ_CP042436.1"/>
</dbReference>
<dbReference type="AlphaFoldDB" id="A0A5B8UZ93"/>
<sequence>MKFTIPYTSRLAVIILVLTISTQLRAQKPVTITIDLKNKAQTIQSFGASGCWYSESIGLYWPDSTKKRMAELLFSKAIDKQGNPKGIGLSAWRFNIGAGTAEQGDSSGIKDVNRRTECFLNADGTYNWNKEQGYLWFVKQARAYGVENLIAFVNSPPVYYTQNHLGYKTTKDGNANLPADKYSAYADFLAVVLTHFNNENIYFSFISPVNEPQWQWYNKFGEASQEGSPYTNEEIFKVVKTLDQALTARQLSNRILIPEAGMLNYLYSTPKNSMNGSQIQNFWSADSALYLGNLPHLGKFIAGHGYFTDDTTQKAINIRQQVADTAKKYKVEYWQSEYSMLGDGFKEGGRGNRSGFDCAMFLAKLIYYDLTYGNASSWQFWNSWEPGAADINPRYYLLALHPSTDFKSGSFEITKNLWALGHFSRFIRPGMARLNLEETSKDLLTSAFYGDKKLIVVIINNGGLVKKLHLDIPGGKFKTCQSYVTTAMADDNMKAERKGRPDDILNIRPRSIYTLVMDEN</sequence>
<dbReference type="SUPFAM" id="SSF51445">
    <property type="entry name" value="(Trans)glycosidases"/>
    <property type="match status" value="1"/>
</dbReference>
<dbReference type="Gene3D" id="2.60.40.1180">
    <property type="entry name" value="Golgi alpha-mannosidase II"/>
    <property type="match status" value="1"/>
</dbReference>
<evidence type="ECO:0000313" key="3">
    <source>
        <dbReference type="Proteomes" id="UP000321479"/>
    </source>
</evidence>
<dbReference type="InterPro" id="IPR013780">
    <property type="entry name" value="Glyco_hydro_b"/>
</dbReference>
<dbReference type="InterPro" id="IPR017853">
    <property type="entry name" value="GH"/>
</dbReference>
<dbReference type="KEGG" id="mgin:FRZ54_16325"/>
<accession>A0A5B8UZ93</accession>
<dbReference type="PANTHER" id="PTHR42767:SF1">
    <property type="entry name" value="ENDO-BETA-1,6-GALACTANASE-LIKE DOMAIN-CONTAINING PROTEIN"/>
    <property type="match status" value="1"/>
</dbReference>
<dbReference type="PANTHER" id="PTHR42767">
    <property type="entry name" value="ENDO-BETA-1,6-GALACTANASE"/>
    <property type="match status" value="1"/>
</dbReference>
<keyword evidence="2" id="KW-0326">Glycosidase</keyword>
<dbReference type="OrthoDB" id="9806701at2"/>
<protein>
    <submittedName>
        <fullName evidence="2">Beta-glycosidase</fullName>
    </submittedName>
</protein>
<proteinExistence type="predicted"/>
<dbReference type="InterPro" id="IPR039514">
    <property type="entry name" value="6GAL-like"/>
</dbReference>
<dbReference type="InterPro" id="IPR039743">
    <property type="entry name" value="6GAL/EXGAL"/>
</dbReference>
<keyword evidence="3" id="KW-1185">Reference proteome</keyword>
<reference evidence="2 3" key="1">
    <citation type="journal article" date="2017" name="Curr. Microbiol.">
        <title>Mucilaginibacter ginsenosidivorans sp. nov., Isolated from Soil of Ginseng Field.</title>
        <authorList>
            <person name="Kim M.M."/>
            <person name="Siddiqi M.Z."/>
            <person name="Im W.T."/>
        </authorList>
    </citation>
    <scope>NUCLEOTIDE SEQUENCE [LARGE SCALE GENOMIC DNA]</scope>
    <source>
        <strain evidence="2 3">Gsoil 3017</strain>
    </source>
</reference>
<dbReference type="GO" id="GO:0004553">
    <property type="term" value="F:hydrolase activity, hydrolyzing O-glycosyl compounds"/>
    <property type="evidence" value="ECO:0007669"/>
    <property type="project" value="InterPro"/>
</dbReference>
<evidence type="ECO:0000313" key="2">
    <source>
        <dbReference type="EMBL" id="QEC64075.1"/>
    </source>
</evidence>